<organism evidence="2 3">
    <name type="scientific">Nitratireductor indicus C115</name>
    <dbReference type="NCBI Taxonomy" id="1231190"/>
    <lineage>
        <taxon>Bacteria</taxon>
        <taxon>Pseudomonadati</taxon>
        <taxon>Pseudomonadota</taxon>
        <taxon>Alphaproteobacteria</taxon>
        <taxon>Hyphomicrobiales</taxon>
        <taxon>Phyllobacteriaceae</taxon>
        <taxon>Nitratireductor</taxon>
    </lineage>
</organism>
<accession>K2P1Q9</accession>
<gene>
    <name evidence="2" type="ORF">NA8A_15706</name>
</gene>
<dbReference type="Proteomes" id="UP000007374">
    <property type="component" value="Unassembled WGS sequence"/>
</dbReference>
<reference evidence="2 3" key="1">
    <citation type="journal article" date="2012" name="J. Bacteriol.">
        <title>Genome Sequence of Nitratireductor indicus Type Strain C115.</title>
        <authorList>
            <person name="Lai Q."/>
            <person name="Li G."/>
            <person name="Yu Z."/>
            <person name="Shao Z."/>
        </authorList>
    </citation>
    <scope>NUCLEOTIDE SEQUENCE [LARGE SCALE GENOMIC DNA]</scope>
    <source>
        <strain evidence="2 3">C115</strain>
    </source>
</reference>
<evidence type="ECO:0000313" key="3">
    <source>
        <dbReference type="Proteomes" id="UP000007374"/>
    </source>
</evidence>
<evidence type="ECO:0000256" key="1">
    <source>
        <dbReference type="SAM" id="Phobius"/>
    </source>
</evidence>
<dbReference type="OrthoDB" id="1523552at2"/>
<dbReference type="RefSeq" id="WP_009451325.1">
    <property type="nucleotide sequence ID" value="NZ_AMSI01000011.1"/>
</dbReference>
<dbReference type="AlphaFoldDB" id="K2P1Q9"/>
<evidence type="ECO:0008006" key="4">
    <source>
        <dbReference type="Google" id="ProtNLM"/>
    </source>
</evidence>
<dbReference type="Pfam" id="PF07386">
    <property type="entry name" value="DUF1499"/>
    <property type="match status" value="1"/>
</dbReference>
<protein>
    <recommendedName>
        <fullName evidence="4">DUF1499 domain-containing protein</fullName>
    </recommendedName>
</protein>
<keyword evidence="3" id="KW-1185">Reference proteome</keyword>
<keyword evidence="1" id="KW-0472">Membrane</keyword>
<dbReference type="InterPro" id="IPR010865">
    <property type="entry name" value="DUF1499"/>
</dbReference>
<dbReference type="EMBL" id="AMSI01000011">
    <property type="protein sequence ID" value="EKF41311.1"/>
    <property type="molecule type" value="Genomic_DNA"/>
</dbReference>
<keyword evidence="1" id="KW-1133">Transmembrane helix</keyword>
<name>K2P1Q9_9HYPH</name>
<dbReference type="STRING" id="721133.SAMN05216176_111167"/>
<feature type="transmembrane region" description="Helical" evidence="1">
    <location>
        <begin position="74"/>
        <end position="96"/>
    </location>
</feature>
<evidence type="ECO:0000313" key="2">
    <source>
        <dbReference type="EMBL" id="EKF41311.1"/>
    </source>
</evidence>
<dbReference type="PATRIC" id="fig|1231190.3.peg.3252"/>
<feature type="transmembrane region" description="Helical" evidence="1">
    <location>
        <begin position="45"/>
        <end position="67"/>
    </location>
</feature>
<sequence>MTAILERRQSSAAAWCRRSALFSAVLLVTAGGGHRFELVETIPLLWLLGLVCLLAATALVLGAIALVQSWEHGVGGAFEAGFGIFVALVVMIPFGISVARVVQYPRLVDISTDLENPPEFILAERRRSGAMNRITMPSPQDIALQKARYPGVTGRRYEHAAESVSEAVIAMMNERGWKPRQEKTVIPTGNRIVIEGTAKTFFLGFVSDVTIRIEDDQTATFVDMRSASRYGRHDLGDNAARIRAFLQELDDRMAALAGV</sequence>
<dbReference type="eggNOG" id="COG4446">
    <property type="taxonomic scope" value="Bacteria"/>
</dbReference>
<comment type="caution">
    <text evidence="2">The sequence shown here is derived from an EMBL/GenBank/DDBJ whole genome shotgun (WGS) entry which is preliminary data.</text>
</comment>
<keyword evidence="1" id="KW-0812">Transmembrane</keyword>
<proteinExistence type="predicted"/>